<dbReference type="EMBL" id="JANEYF010002602">
    <property type="protein sequence ID" value="KAJ8944348.1"/>
    <property type="molecule type" value="Genomic_DNA"/>
</dbReference>
<protein>
    <recommendedName>
        <fullName evidence="4">HTH psq-type domain-containing protein</fullName>
    </recommendedName>
</protein>
<evidence type="ECO:0000313" key="2">
    <source>
        <dbReference type="EMBL" id="KAJ8944348.1"/>
    </source>
</evidence>
<evidence type="ECO:0008006" key="4">
    <source>
        <dbReference type="Google" id="ProtNLM"/>
    </source>
</evidence>
<reference evidence="2" key="1">
    <citation type="journal article" date="2023" name="Insect Mol. Biol.">
        <title>Genome sequencing provides insights into the evolution of gene families encoding plant cell wall-degrading enzymes in longhorned beetles.</title>
        <authorList>
            <person name="Shin N.R."/>
            <person name="Okamura Y."/>
            <person name="Kirsch R."/>
            <person name="Pauchet Y."/>
        </authorList>
    </citation>
    <scope>NUCLEOTIDE SEQUENCE</scope>
    <source>
        <strain evidence="2">RBIC_L_NR</strain>
    </source>
</reference>
<comment type="caution">
    <text evidence="2">The sequence shown here is derived from an EMBL/GenBank/DDBJ whole genome shotgun (WGS) entry which is preliminary data.</text>
</comment>
<name>A0AAV8Y0B9_9CUCU</name>
<dbReference type="Proteomes" id="UP001162156">
    <property type="component" value="Unassembled WGS sequence"/>
</dbReference>
<feature type="compositionally biased region" description="Polar residues" evidence="1">
    <location>
        <begin position="157"/>
        <end position="168"/>
    </location>
</feature>
<keyword evidence="3" id="KW-1185">Reference proteome</keyword>
<proteinExistence type="predicted"/>
<dbReference type="AlphaFoldDB" id="A0AAV8Y0B9"/>
<feature type="region of interest" description="Disordered" evidence="1">
    <location>
        <begin position="139"/>
        <end position="168"/>
    </location>
</feature>
<sequence>MLGEAVAAIRGDMSQVGASQRWKISRGTLQNKLKGRINRPPGHPTVFQPEEEQLLTKTLRQFYITILRKKGRVMRQFKDNTPEHDFMEHFTTRNNLSFRLASNIKRARAAVGPNDIRKFFNNIEGVLRHTDPQLVFNYDENNVQDDPGAKKDHCSKRNQTSGKGSATF</sequence>
<gene>
    <name evidence="2" type="ORF">NQ314_009496</name>
</gene>
<organism evidence="2 3">
    <name type="scientific">Rhamnusium bicolor</name>
    <dbReference type="NCBI Taxonomy" id="1586634"/>
    <lineage>
        <taxon>Eukaryota</taxon>
        <taxon>Metazoa</taxon>
        <taxon>Ecdysozoa</taxon>
        <taxon>Arthropoda</taxon>
        <taxon>Hexapoda</taxon>
        <taxon>Insecta</taxon>
        <taxon>Pterygota</taxon>
        <taxon>Neoptera</taxon>
        <taxon>Endopterygota</taxon>
        <taxon>Coleoptera</taxon>
        <taxon>Polyphaga</taxon>
        <taxon>Cucujiformia</taxon>
        <taxon>Chrysomeloidea</taxon>
        <taxon>Cerambycidae</taxon>
        <taxon>Lepturinae</taxon>
        <taxon>Rhagiini</taxon>
        <taxon>Rhamnusium</taxon>
    </lineage>
</organism>
<evidence type="ECO:0000313" key="3">
    <source>
        <dbReference type="Proteomes" id="UP001162156"/>
    </source>
</evidence>
<accession>A0AAV8Y0B9</accession>
<evidence type="ECO:0000256" key="1">
    <source>
        <dbReference type="SAM" id="MobiDB-lite"/>
    </source>
</evidence>